<dbReference type="InterPro" id="IPR036698">
    <property type="entry name" value="TM1070-like_sf"/>
</dbReference>
<name>A0A7L5DUJ7_9SPHI</name>
<dbReference type="KEGG" id="mrob:HH214_02255"/>
<dbReference type="RefSeq" id="WP_169605797.1">
    <property type="nucleotide sequence ID" value="NZ_CP051682.1"/>
</dbReference>
<evidence type="ECO:0000313" key="1">
    <source>
        <dbReference type="EMBL" id="QJD94780.1"/>
    </source>
</evidence>
<organism evidence="1 2">
    <name type="scientific">Mucilaginibacter robiniae</name>
    <dbReference type="NCBI Taxonomy" id="2728022"/>
    <lineage>
        <taxon>Bacteria</taxon>
        <taxon>Pseudomonadati</taxon>
        <taxon>Bacteroidota</taxon>
        <taxon>Sphingobacteriia</taxon>
        <taxon>Sphingobacteriales</taxon>
        <taxon>Sphingobacteriaceae</taxon>
        <taxon>Mucilaginibacter</taxon>
    </lineage>
</organism>
<dbReference type="SUPFAM" id="SSF89232">
    <property type="entry name" value="Hypothetical protein TM1070"/>
    <property type="match status" value="1"/>
</dbReference>
<dbReference type="PIRSF" id="PIRSF008711">
    <property type="entry name" value="UCP008711"/>
    <property type="match status" value="1"/>
</dbReference>
<dbReference type="Gene3D" id="2.60.290.11">
    <property type="entry name" value="TM1070-like"/>
    <property type="match status" value="1"/>
</dbReference>
<dbReference type="Pfam" id="PF07100">
    <property type="entry name" value="ASRT"/>
    <property type="match status" value="1"/>
</dbReference>
<dbReference type="EMBL" id="CP051682">
    <property type="protein sequence ID" value="QJD94780.1"/>
    <property type="molecule type" value="Genomic_DNA"/>
</dbReference>
<dbReference type="InterPro" id="IPR009794">
    <property type="entry name" value="ASRT"/>
</dbReference>
<dbReference type="Proteomes" id="UP000503278">
    <property type="component" value="Chromosome"/>
</dbReference>
<dbReference type="AlphaFoldDB" id="A0A7L5DUJ7"/>
<protein>
    <submittedName>
        <fullName evidence="1">Sensory rhodopsin transducer</fullName>
    </submittedName>
</protein>
<reference evidence="1 2" key="1">
    <citation type="submission" date="2020-04" db="EMBL/GenBank/DDBJ databases">
        <title>Genome sequencing of novel species.</title>
        <authorList>
            <person name="Heo J."/>
            <person name="Kim S.-J."/>
            <person name="Kim J.-S."/>
            <person name="Hong S.-B."/>
            <person name="Kwon S.-W."/>
        </authorList>
    </citation>
    <scope>NUCLEOTIDE SEQUENCE [LARGE SCALE GENOMIC DNA]</scope>
    <source>
        <strain evidence="1 2">F39-2</strain>
    </source>
</reference>
<gene>
    <name evidence="1" type="ORF">HH214_02255</name>
</gene>
<keyword evidence="2" id="KW-1185">Reference proteome</keyword>
<accession>A0A7L5DUJ7</accession>
<evidence type="ECO:0000313" key="2">
    <source>
        <dbReference type="Proteomes" id="UP000503278"/>
    </source>
</evidence>
<sequence>MEAIGKKVWAIAEGYIPPFGTGPEPEFTSHEAACMLNTSDEDAHVEIILFFEDKEPIGPYHITIPARRTLHLRFNNLKDPAPVPRGTGYASVIVSNVPIVVQHTRLDSRQAANALISAIAYPAS</sequence>
<proteinExistence type="predicted"/>